<reference evidence="1" key="1">
    <citation type="submission" date="2023-10" db="EMBL/GenBank/DDBJ databases">
        <title>Genome assemblies of two species of porcelain crab, Petrolisthes cinctipes and Petrolisthes manimaculis (Anomura: Porcellanidae).</title>
        <authorList>
            <person name="Angst P."/>
        </authorList>
    </citation>
    <scope>NUCLEOTIDE SEQUENCE</scope>
    <source>
        <strain evidence="1">PB745_01</strain>
        <tissue evidence="1">Gill</tissue>
    </source>
</reference>
<accession>A0AAE1KVW7</accession>
<dbReference type="AlphaFoldDB" id="A0AAE1KVW7"/>
<dbReference type="EMBL" id="JAWQEG010000955">
    <property type="protein sequence ID" value="KAK3883780.1"/>
    <property type="molecule type" value="Genomic_DNA"/>
</dbReference>
<name>A0AAE1KVW7_PETCI</name>
<sequence length="572" mass="64564">MGGRVIKTATLKLALVMTAAMVFFLLQNYNPYTTTAVISSINTASSANIIIHSNSTPTLPSQSLTKDVNIPVPSDAMKVLNTNGSKNNTHNDESIQMPTRKSDSLSAFHRTTSLSDGNYRIQVMNDDGKDSLMDASISSLKMFLSKGTNFFADMIRGSDKSNNEKLGHVLRTIPQATTKETKKNAFIKHPQYETNGWSKNIAEIGSQSNQAKIYTNNVLHKSASKYEHKLKSINHKMIKESFQVPKFTQLKIKVNPSTKLEMCQVPMQVEGCECERTIISWLPKCHGPNVTQQQLLTSIKNTLGESTCSDSATLRGANQFVVSYSLFGKFPSDYFRGAVKLANEIPKSYPGWSIRFYHDLNPNVSRHKAWLCDLACQHSQLDLCNVVKLPGGLGDIRWSIGSVWRMGVVGDPLVGRYLNRDADSPILQREVDAVDDWLRSGKCFHTMRDNPAHNVEILAGMWGGCGWWHSEAMPHHRNRLLKWSHRKISLLWYDQKNLALLLWPLMKKSLVSHDSYSCSRYPSTRPFPTRRQNLTFVGMSTYRGEYVNSQVPEGLPCPVRCRPKEHQDWIYC</sequence>
<organism evidence="1 2">
    <name type="scientific">Petrolisthes cinctipes</name>
    <name type="common">Flat porcelain crab</name>
    <dbReference type="NCBI Taxonomy" id="88211"/>
    <lineage>
        <taxon>Eukaryota</taxon>
        <taxon>Metazoa</taxon>
        <taxon>Ecdysozoa</taxon>
        <taxon>Arthropoda</taxon>
        <taxon>Crustacea</taxon>
        <taxon>Multicrustacea</taxon>
        <taxon>Malacostraca</taxon>
        <taxon>Eumalacostraca</taxon>
        <taxon>Eucarida</taxon>
        <taxon>Decapoda</taxon>
        <taxon>Pleocyemata</taxon>
        <taxon>Anomura</taxon>
        <taxon>Galatheoidea</taxon>
        <taxon>Porcellanidae</taxon>
        <taxon>Petrolisthes</taxon>
    </lineage>
</organism>
<protein>
    <submittedName>
        <fullName evidence="1">Uncharacterized protein</fullName>
    </submittedName>
</protein>
<dbReference type="Proteomes" id="UP001286313">
    <property type="component" value="Unassembled WGS sequence"/>
</dbReference>
<keyword evidence="2" id="KW-1185">Reference proteome</keyword>
<evidence type="ECO:0000313" key="1">
    <source>
        <dbReference type="EMBL" id="KAK3883780.1"/>
    </source>
</evidence>
<evidence type="ECO:0000313" key="2">
    <source>
        <dbReference type="Proteomes" id="UP001286313"/>
    </source>
</evidence>
<proteinExistence type="predicted"/>
<gene>
    <name evidence="1" type="ORF">Pcinc_011905</name>
</gene>
<comment type="caution">
    <text evidence="1">The sequence shown here is derived from an EMBL/GenBank/DDBJ whole genome shotgun (WGS) entry which is preliminary data.</text>
</comment>